<feature type="domain" description="DUS-like FMN-binding" evidence="15">
    <location>
        <begin position="14"/>
        <end position="316"/>
    </location>
</feature>
<evidence type="ECO:0000256" key="6">
    <source>
        <dbReference type="ARBA" id="ARBA00022694"/>
    </source>
</evidence>
<dbReference type="GO" id="GO:0000049">
    <property type="term" value="F:tRNA binding"/>
    <property type="evidence" value="ECO:0007669"/>
    <property type="project" value="UniProtKB-KW"/>
</dbReference>
<evidence type="ECO:0000256" key="3">
    <source>
        <dbReference type="ARBA" id="ARBA00022555"/>
    </source>
</evidence>
<feature type="active site" description="Proton donor" evidence="13">
    <location>
        <position position="100"/>
    </location>
</feature>
<organism evidence="16 17">
    <name type="scientific">Caproiciproducens galactitolivorans</name>
    <dbReference type="NCBI Taxonomy" id="642589"/>
    <lineage>
        <taxon>Bacteria</taxon>
        <taxon>Bacillati</taxon>
        <taxon>Bacillota</taxon>
        <taxon>Clostridia</taxon>
        <taxon>Eubacteriales</taxon>
        <taxon>Acutalibacteraceae</taxon>
        <taxon>Caproiciproducens</taxon>
    </lineage>
</organism>
<feature type="binding site" evidence="14">
    <location>
        <position position="139"/>
    </location>
    <ligand>
        <name>FMN</name>
        <dbReference type="ChEBI" id="CHEBI:58210"/>
    </ligand>
</feature>
<dbReference type="EC" id="1.3.1.-" evidence="12"/>
<protein>
    <recommendedName>
        <fullName evidence="12">tRNA-dihydrouridine synthase</fullName>
        <ecNumber evidence="12">1.3.1.-</ecNumber>
    </recommendedName>
</protein>
<evidence type="ECO:0000256" key="14">
    <source>
        <dbReference type="PIRSR" id="PIRSR006621-2"/>
    </source>
</evidence>
<evidence type="ECO:0000313" key="16">
    <source>
        <dbReference type="EMBL" id="TGJ76380.1"/>
    </source>
</evidence>
<keyword evidence="8" id="KW-0694">RNA-binding</keyword>
<dbReference type="PANTHER" id="PTHR45846">
    <property type="entry name" value="TRNA-DIHYDROURIDINE(47) SYNTHASE [NAD(P)(+)]-LIKE"/>
    <property type="match status" value="1"/>
</dbReference>
<evidence type="ECO:0000256" key="11">
    <source>
        <dbReference type="ARBA" id="ARBA00048802"/>
    </source>
</evidence>
<proteinExistence type="inferred from homology"/>
<evidence type="ECO:0000256" key="8">
    <source>
        <dbReference type="ARBA" id="ARBA00022884"/>
    </source>
</evidence>
<dbReference type="InterPro" id="IPR024036">
    <property type="entry name" value="tRNA-dHydroUridine_Synthase_C"/>
</dbReference>
<evidence type="ECO:0000256" key="4">
    <source>
        <dbReference type="ARBA" id="ARBA00022630"/>
    </source>
</evidence>
<dbReference type="AlphaFoldDB" id="A0A4Z0YBN9"/>
<dbReference type="PIRSF" id="PIRSF006621">
    <property type="entry name" value="Dus"/>
    <property type="match status" value="1"/>
</dbReference>
<keyword evidence="3" id="KW-0820">tRNA-binding</keyword>
<keyword evidence="9 12" id="KW-0560">Oxidoreductase</keyword>
<dbReference type="GO" id="GO:0050660">
    <property type="term" value="F:flavin adenine dinucleotide binding"/>
    <property type="evidence" value="ECO:0007669"/>
    <property type="project" value="InterPro"/>
</dbReference>
<dbReference type="InterPro" id="IPR013785">
    <property type="entry name" value="Aldolase_TIM"/>
</dbReference>
<name>A0A4Z0YBN9_9FIRM</name>
<comment type="similarity">
    <text evidence="12">Belongs to the dus family.</text>
</comment>
<sequence length="327" mass="35427">MKIGNLQIDGYAVLAPMAGVADRAFRETCVRFGAAYVVSEMVSSKGLQFHDNKTSALMILSDAERPAGIQLFGSEPAVMAEAAKIAMEYAPDVIDINMGCPAPKVSCNGAGSALMKNPPLCGEIVAAVKNAVPVPVTVKIRKGWDRKSVNALEVAKICEAAGADAITIHGRTREQMYAPEADWEIIRQVKQAVKIPVIGNGDVVSAQTAAQLLEQTGCDAVMVGRAALGNPWIFAQINAYLSDPPRLFPPPGLNERMRVMLEHIRLMCAYKGERRAMNEARKQVGWYLKGMKNAASYRRRAGTLETWSQLEELVRDILTDNAAPSEG</sequence>
<evidence type="ECO:0000256" key="13">
    <source>
        <dbReference type="PIRSR" id="PIRSR006621-1"/>
    </source>
</evidence>
<keyword evidence="5 12" id="KW-0288">FMN</keyword>
<dbReference type="SUPFAM" id="SSF51395">
    <property type="entry name" value="FMN-linked oxidoreductases"/>
    <property type="match status" value="1"/>
</dbReference>
<dbReference type="InterPro" id="IPR035587">
    <property type="entry name" value="DUS-like_FMN-bd"/>
</dbReference>
<comment type="catalytic activity">
    <reaction evidence="11">
        <text>a 5,6-dihydrouridine in tRNA + NAD(+) = a uridine in tRNA + NADH + H(+)</text>
        <dbReference type="Rhea" id="RHEA:54452"/>
        <dbReference type="Rhea" id="RHEA-COMP:13339"/>
        <dbReference type="Rhea" id="RHEA-COMP:13887"/>
        <dbReference type="ChEBI" id="CHEBI:15378"/>
        <dbReference type="ChEBI" id="CHEBI:57540"/>
        <dbReference type="ChEBI" id="CHEBI:57945"/>
        <dbReference type="ChEBI" id="CHEBI:65315"/>
        <dbReference type="ChEBI" id="CHEBI:74443"/>
    </reaction>
</comment>
<reference evidence="16 17" key="1">
    <citation type="submission" date="2019-04" db="EMBL/GenBank/DDBJ databases">
        <authorList>
            <person name="Poehlein A."/>
            <person name="Bengelsdorf F.R."/>
            <person name="Duerre P."/>
            <person name="Daniel R."/>
        </authorList>
    </citation>
    <scope>NUCLEOTIDE SEQUENCE [LARGE SCALE GENOMIC DNA]</scope>
    <source>
        <strain evidence="16 17">BS-1</strain>
    </source>
</reference>
<keyword evidence="14" id="KW-0547">Nucleotide-binding</keyword>
<keyword evidence="6 12" id="KW-0819">tRNA processing</keyword>
<dbReference type="Gene3D" id="1.10.1200.80">
    <property type="entry name" value="Putative flavin oxidoreducatase, domain 2"/>
    <property type="match status" value="1"/>
</dbReference>
<feature type="binding site" evidence="14">
    <location>
        <begin position="16"/>
        <end position="18"/>
    </location>
    <ligand>
        <name>FMN</name>
        <dbReference type="ChEBI" id="CHEBI:58210"/>
    </ligand>
</feature>
<dbReference type="RefSeq" id="WP_135659559.1">
    <property type="nucleotide sequence ID" value="NZ_SRMQ01000006.1"/>
</dbReference>
<evidence type="ECO:0000256" key="9">
    <source>
        <dbReference type="ARBA" id="ARBA00023002"/>
    </source>
</evidence>
<dbReference type="NCBIfam" id="TIGR00737">
    <property type="entry name" value="nifR3_yhdG"/>
    <property type="match status" value="1"/>
</dbReference>
<evidence type="ECO:0000256" key="2">
    <source>
        <dbReference type="ARBA" id="ARBA00002790"/>
    </source>
</evidence>
<dbReference type="OrthoDB" id="9764501at2"/>
<dbReference type="EMBL" id="SRMQ01000006">
    <property type="protein sequence ID" value="TGJ76380.1"/>
    <property type="molecule type" value="Genomic_DNA"/>
</dbReference>
<evidence type="ECO:0000313" key="17">
    <source>
        <dbReference type="Proteomes" id="UP000297714"/>
    </source>
</evidence>
<dbReference type="PANTHER" id="PTHR45846:SF1">
    <property type="entry name" value="TRNA-DIHYDROURIDINE(47) SYNTHASE [NAD(P)(+)]-LIKE"/>
    <property type="match status" value="1"/>
</dbReference>
<dbReference type="Pfam" id="PF01207">
    <property type="entry name" value="Dus"/>
    <property type="match status" value="1"/>
</dbReference>
<dbReference type="CDD" id="cd02801">
    <property type="entry name" value="DUS_like_FMN"/>
    <property type="match status" value="1"/>
</dbReference>
<feature type="binding site" evidence="14">
    <location>
        <begin position="224"/>
        <end position="225"/>
    </location>
    <ligand>
        <name>FMN</name>
        <dbReference type="ChEBI" id="CHEBI:58210"/>
    </ligand>
</feature>
<feature type="binding site" evidence="14">
    <location>
        <position position="169"/>
    </location>
    <ligand>
        <name>FMN</name>
        <dbReference type="ChEBI" id="CHEBI:58210"/>
    </ligand>
</feature>
<dbReference type="GO" id="GO:0017150">
    <property type="term" value="F:tRNA dihydrouridine synthase activity"/>
    <property type="evidence" value="ECO:0007669"/>
    <property type="project" value="InterPro"/>
</dbReference>
<evidence type="ECO:0000259" key="15">
    <source>
        <dbReference type="Pfam" id="PF01207"/>
    </source>
</evidence>
<keyword evidence="4 12" id="KW-0285">Flavoprotein</keyword>
<gene>
    <name evidence="16" type="primary">dusC</name>
    <name evidence="16" type="ORF">CAGA_15870</name>
</gene>
<evidence type="ECO:0000256" key="7">
    <source>
        <dbReference type="ARBA" id="ARBA00022857"/>
    </source>
</evidence>
<keyword evidence="17" id="KW-1185">Reference proteome</keyword>
<dbReference type="Gene3D" id="3.20.20.70">
    <property type="entry name" value="Aldolase class I"/>
    <property type="match status" value="1"/>
</dbReference>
<evidence type="ECO:0000256" key="5">
    <source>
        <dbReference type="ARBA" id="ARBA00022643"/>
    </source>
</evidence>
<evidence type="ECO:0000256" key="10">
    <source>
        <dbReference type="ARBA" id="ARBA00048205"/>
    </source>
</evidence>
<comment type="cofactor">
    <cofactor evidence="1 12 14">
        <name>FMN</name>
        <dbReference type="ChEBI" id="CHEBI:58210"/>
    </cofactor>
</comment>
<evidence type="ECO:0000256" key="1">
    <source>
        <dbReference type="ARBA" id="ARBA00001917"/>
    </source>
</evidence>
<comment type="catalytic activity">
    <reaction evidence="10">
        <text>a 5,6-dihydrouridine in tRNA + NADP(+) = a uridine in tRNA + NADPH + H(+)</text>
        <dbReference type="Rhea" id="RHEA:23624"/>
        <dbReference type="Rhea" id="RHEA-COMP:13339"/>
        <dbReference type="Rhea" id="RHEA-COMP:13887"/>
        <dbReference type="ChEBI" id="CHEBI:15378"/>
        <dbReference type="ChEBI" id="CHEBI:57783"/>
        <dbReference type="ChEBI" id="CHEBI:58349"/>
        <dbReference type="ChEBI" id="CHEBI:65315"/>
        <dbReference type="ChEBI" id="CHEBI:74443"/>
    </reaction>
</comment>
<accession>A0A4Z0YBN9</accession>
<evidence type="ECO:0000256" key="12">
    <source>
        <dbReference type="PIRNR" id="PIRNR006621"/>
    </source>
</evidence>
<feature type="binding site" evidence="14">
    <location>
        <position position="70"/>
    </location>
    <ligand>
        <name>FMN</name>
        <dbReference type="ChEBI" id="CHEBI:58210"/>
    </ligand>
</feature>
<dbReference type="Proteomes" id="UP000297714">
    <property type="component" value="Unassembled WGS sequence"/>
</dbReference>
<dbReference type="InterPro" id="IPR004652">
    <property type="entry name" value="DusB-like"/>
</dbReference>
<keyword evidence="7" id="KW-0521">NADP</keyword>
<comment type="caution">
    <text evidence="16">The sequence shown here is derived from an EMBL/GenBank/DDBJ whole genome shotgun (WGS) entry which is preliminary data.</text>
</comment>
<comment type="function">
    <text evidence="2 12">Catalyzes the synthesis of 5,6-dihydrouridine (D), a modified base found in the D-loop of most tRNAs, via the reduction of the C5-C6 double bond in target uridines.</text>
</comment>
<dbReference type="InterPro" id="IPR018517">
    <property type="entry name" value="tRNA_hU_synthase_CS"/>
</dbReference>
<dbReference type="PROSITE" id="PS01136">
    <property type="entry name" value="UPF0034"/>
    <property type="match status" value="1"/>
</dbReference>
<dbReference type="InterPro" id="IPR001269">
    <property type="entry name" value="DUS_fam"/>
</dbReference>